<dbReference type="NCBIfam" id="TIGR02595">
    <property type="entry name" value="PEP_CTERM"/>
    <property type="match status" value="1"/>
</dbReference>
<keyword evidence="2" id="KW-0732">Signal</keyword>
<name>A0ABT3NS75_9PROT</name>
<sequence length="241" mass="25773">MRFPSKCFAAVCLAAIGLLTPAAAQADWIYSFVQTGATYGNGGTYPENPGVGDPPWTIPSGDLNTFGSFRLADNFVRTGRTIDLNTDTPWDNSAKGLVDIQFTTATRLNPWASISANMDDFLRIPQSSGLYYYHLLLKSSPGKLFPTGYILYNDQRSDTFMEIAADGTVKGHFNSDYGGGYCYSTGSCQFTGYFTASHVRNGNGPNALAAVAVPAPASLALLGIGLAGLIAVRPQRARKVD</sequence>
<evidence type="ECO:0000313" key="4">
    <source>
        <dbReference type="EMBL" id="MCW8084713.1"/>
    </source>
</evidence>
<evidence type="ECO:0000256" key="1">
    <source>
        <dbReference type="SAM" id="Phobius"/>
    </source>
</evidence>
<reference evidence="4 5" key="1">
    <citation type="submission" date="2022-10" db="EMBL/GenBank/DDBJ databases">
        <title>Roseococcus glaciei nov., sp. nov., isolated from glacier.</title>
        <authorList>
            <person name="Liu Q."/>
            <person name="Xin Y.-H."/>
        </authorList>
    </citation>
    <scope>NUCLEOTIDE SEQUENCE [LARGE SCALE GENOMIC DNA]</scope>
    <source>
        <strain evidence="4 5">MDT2-1-1</strain>
    </source>
</reference>
<evidence type="ECO:0000313" key="5">
    <source>
        <dbReference type="Proteomes" id="UP001526430"/>
    </source>
</evidence>
<proteinExistence type="predicted"/>
<feature type="chain" id="PRO_5045327704" evidence="2">
    <location>
        <begin position="27"/>
        <end position="241"/>
    </location>
</feature>
<dbReference type="InterPro" id="IPR013424">
    <property type="entry name" value="Ice-binding_C"/>
</dbReference>
<feature type="transmembrane region" description="Helical" evidence="1">
    <location>
        <begin position="207"/>
        <end position="232"/>
    </location>
</feature>
<organism evidence="4 5">
    <name type="scientific">Sabulicella glaciei</name>
    <dbReference type="NCBI Taxonomy" id="2984948"/>
    <lineage>
        <taxon>Bacteria</taxon>
        <taxon>Pseudomonadati</taxon>
        <taxon>Pseudomonadota</taxon>
        <taxon>Alphaproteobacteria</taxon>
        <taxon>Acetobacterales</taxon>
        <taxon>Acetobacteraceae</taxon>
        <taxon>Sabulicella</taxon>
    </lineage>
</organism>
<accession>A0ABT3NS75</accession>
<dbReference type="EMBL" id="JAPFQI010000001">
    <property type="protein sequence ID" value="MCW8084713.1"/>
    <property type="molecule type" value="Genomic_DNA"/>
</dbReference>
<keyword evidence="1" id="KW-0472">Membrane</keyword>
<dbReference type="Proteomes" id="UP001526430">
    <property type="component" value="Unassembled WGS sequence"/>
</dbReference>
<dbReference type="RefSeq" id="WP_301588407.1">
    <property type="nucleotide sequence ID" value="NZ_JAPFQI010000001.1"/>
</dbReference>
<keyword evidence="5" id="KW-1185">Reference proteome</keyword>
<gene>
    <name evidence="4" type="ORF">OF850_03665</name>
</gene>
<feature type="signal peptide" evidence="2">
    <location>
        <begin position="1"/>
        <end position="26"/>
    </location>
</feature>
<evidence type="ECO:0000256" key="2">
    <source>
        <dbReference type="SAM" id="SignalP"/>
    </source>
</evidence>
<protein>
    <submittedName>
        <fullName evidence="4">PEP-CTERM sorting domain-containing protein</fullName>
    </submittedName>
</protein>
<evidence type="ECO:0000259" key="3">
    <source>
        <dbReference type="Pfam" id="PF07589"/>
    </source>
</evidence>
<keyword evidence="1" id="KW-1133">Transmembrane helix</keyword>
<feature type="domain" description="Ice-binding protein C-terminal" evidence="3">
    <location>
        <begin position="212"/>
        <end position="233"/>
    </location>
</feature>
<keyword evidence="1" id="KW-0812">Transmembrane</keyword>
<dbReference type="Pfam" id="PF07589">
    <property type="entry name" value="PEP-CTERM"/>
    <property type="match status" value="1"/>
</dbReference>
<comment type="caution">
    <text evidence="4">The sequence shown here is derived from an EMBL/GenBank/DDBJ whole genome shotgun (WGS) entry which is preliminary data.</text>
</comment>